<name>A0ABY1NX30_9RHOB</name>
<keyword evidence="3" id="KW-1185">Reference proteome</keyword>
<accession>A0ABY1NX30</accession>
<gene>
    <name evidence="2" type="ORF">SAMN06265373_103425</name>
</gene>
<feature type="region of interest" description="Disordered" evidence="1">
    <location>
        <begin position="77"/>
        <end position="96"/>
    </location>
</feature>
<dbReference type="RefSeq" id="WP_283425853.1">
    <property type="nucleotide sequence ID" value="NZ_FXTY01000003.1"/>
</dbReference>
<evidence type="ECO:0000313" key="2">
    <source>
        <dbReference type="EMBL" id="SMP19496.1"/>
    </source>
</evidence>
<dbReference type="Proteomes" id="UP001157961">
    <property type="component" value="Unassembled WGS sequence"/>
</dbReference>
<feature type="compositionally biased region" description="Low complexity" evidence="1">
    <location>
        <begin position="77"/>
        <end position="90"/>
    </location>
</feature>
<reference evidence="2 3" key="1">
    <citation type="submission" date="2017-05" db="EMBL/GenBank/DDBJ databases">
        <authorList>
            <person name="Varghese N."/>
            <person name="Submissions S."/>
        </authorList>
    </citation>
    <scope>NUCLEOTIDE SEQUENCE [LARGE SCALE GENOMIC DNA]</scope>
    <source>
        <strain evidence="2 3">DSM 29734</strain>
    </source>
</reference>
<sequence length="273" mass="28181">MKRSIGAICALVTLSACQPPVPDSAAGVFYDEVTGEHRNTALPPAKAVSQETIPDAPQVATIQPVVPVQTTTATPLTTTTTAKPRPTAAVNAVPPTGSVPAINSDAASIASETTAALAAASANSGELPLDASPSNPAPQVFSNPGISDENDFAAVDGRRTIEADAARRQQNKANYTVIQPTAVPVRTGDAGPNIVAYALDTKHPRGTKMHSRLKIGGASRYDKACAKFSSDEAAQRAFLEKGGPKKDRLGVDPDGDGYACKWDPSPFRVAAGN</sequence>
<evidence type="ECO:0008006" key="4">
    <source>
        <dbReference type="Google" id="ProtNLM"/>
    </source>
</evidence>
<organism evidence="2 3">
    <name type="scientific">Shimia sagamensis</name>
    <dbReference type="NCBI Taxonomy" id="1566352"/>
    <lineage>
        <taxon>Bacteria</taxon>
        <taxon>Pseudomonadati</taxon>
        <taxon>Pseudomonadota</taxon>
        <taxon>Alphaproteobacteria</taxon>
        <taxon>Rhodobacterales</taxon>
        <taxon>Roseobacteraceae</taxon>
    </lineage>
</organism>
<proteinExistence type="predicted"/>
<protein>
    <recommendedName>
        <fullName evidence="4">Excalibur calcium-binding domain-containing protein</fullName>
    </recommendedName>
</protein>
<evidence type="ECO:0000256" key="1">
    <source>
        <dbReference type="SAM" id="MobiDB-lite"/>
    </source>
</evidence>
<evidence type="ECO:0000313" key="3">
    <source>
        <dbReference type="Proteomes" id="UP001157961"/>
    </source>
</evidence>
<dbReference type="PROSITE" id="PS51257">
    <property type="entry name" value="PROKAR_LIPOPROTEIN"/>
    <property type="match status" value="1"/>
</dbReference>
<comment type="caution">
    <text evidence="2">The sequence shown here is derived from an EMBL/GenBank/DDBJ whole genome shotgun (WGS) entry which is preliminary data.</text>
</comment>
<dbReference type="EMBL" id="FXTY01000003">
    <property type="protein sequence ID" value="SMP19496.1"/>
    <property type="molecule type" value="Genomic_DNA"/>
</dbReference>